<name>A0A4Y3QY07_STRCI</name>
<evidence type="ECO:0000256" key="6">
    <source>
        <dbReference type="ARBA" id="ARBA00022777"/>
    </source>
</evidence>
<dbReference type="InterPro" id="IPR036890">
    <property type="entry name" value="HATPase_C_sf"/>
</dbReference>
<dbReference type="GO" id="GO:0000155">
    <property type="term" value="F:phosphorelay sensor kinase activity"/>
    <property type="evidence" value="ECO:0007669"/>
    <property type="project" value="InterPro"/>
</dbReference>
<dbReference type="GO" id="GO:0046983">
    <property type="term" value="F:protein dimerization activity"/>
    <property type="evidence" value="ECO:0007669"/>
    <property type="project" value="InterPro"/>
</dbReference>
<keyword evidence="4" id="KW-0808">Transferase</keyword>
<feature type="compositionally biased region" description="Low complexity" evidence="9">
    <location>
        <begin position="20"/>
        <end position="35"/>
    </location>
</feature>
<dbReference type="GO" id="GO:0016020">
    <property type="term" value="C:membrane"/>
    <property type="evidence" value="ECO:0007669"/>
    <property type="project" value="InterPro"/>
</dbReference>
<dbReference type="Gene3D" id="3.30.565.10">
    <property type="entry name" value="Histidine kinase-like ATPase, C-terminal domain"/>
    <property type="match status" value="1"/>
</dbReference>
<dbReference type="Pfam" id="PF02518">
    <property type="entry name" value="HATPase_c"/>
    <property type="match status" value="1"/>
</dbReference>
<feature type="region of interest" description="Disordered" evidence="9">
    <location>
        <begin position="1"/>
        <end position="35"/>
    </location>
</feature>
<dbReference type="AlphaFoldDB" id="A0A4Y3QY07"/>
<evidence type="ECO:0000256" key="10">
    <source>
        <dbReference type="SAM" id="Phobius"/>
    </source>
</evidence>
<dbReference type="Proteomes" id="UP000319210">
    <property type="component" value="Unassembled WGS sequence"/>
</dbReference>
<dbReference type="Pfam" id="PF07730">
    <property type="entry name" value="HisKA_3"/>
    <property type="match status" value="1"/>
</dbReference>
<dbReference type="InterPro" id="IPR050482">
    <property type="entry name" value="Sensor_HK_TwoCompSys"/>
</dbReference>
<evidence type="ECO:0000256" key="8">
    <source>
        <dbReference type="ARBA" id="ARBA00023012"/>
    </source>
</evidence>
<dbReference type="EC" id="2.7.13.3" evidence="2"/>
<dbReference type="GO" id="GO:0005524">
    <property type="term" value="F:ATP binding"/>
    <property type="evidence" value="ECO:0007669"/>
    <property type="project" value="UniProtKB-KW"/>
</dbReference>
<dbReference type="SMART" id="SM00387">
    <property type="entry name" value="HATPase_c"/>
    <property type="match status" value="1"/>
</dbReference>
<dbReference type="InterPro" id="IPR011712">
    <property type="entry name" value="Sig_transdc_His_kin_sub3_dim/P"/>
</dbReference>
<keyword evidence="13" id="KW-1185">Reference proteome</keyword>
<dbReference type="CDD" id="cd16917">
    <property type="entry name" value="HATPase_UhpB-NarQ-NarX-like"/>
    <property type="match status" value="1"/>
</dbReference>
<comment type="caution">
    <text evidence="12">The sequence shown here is derived from an EMBL/GenBank/DDBJ whole genome shotgun (WGS) entry which is preliminary data.</text>
</comment>
<evidence type="ECO:0000256" key="7">
    <source>
        <dbReference type="ARBA" id="ARBA00022840"/>
    </source>
</evidence>
<dbReference type="Gene3D" id="1.20.5.1930">
    <property type="match status" value="1"/>
</dbReference>
<keyword evidence="10" id="KW-1133">Transmembrane helix</keyword>
<evidence type="ECO:0000256" key="1">
    <source>
        <dbReference type="ARBA" id="ARBA00000085"/>
    </source>
</evidence>
<reference evidence="12 13" key="1">
    <citation type="submission" date="2019-06" db="EMBL/GenBank/DDBJ databases">
        <title>Whole genome shotgun sequence of Streptomyces cacaoi subsp. cacaoi NBRC 12748.</title>
        <authorList>
            <person name="Hosoyama A."/>
            <person name="Uohara A."/>
            <person name="Ohji S."/>
            <person name="Ichikawa N."/>
        </authorList>
    </citation>
    <scope>NUCLEOTIDE SEQUENCE [LARGE SCALE GENOMIC DNA]</scope>
    <source>
        <strain evidence="12 13">NBRC 12748</strain>
    </source>
</reference>
<evidence type="ECO:0000256" key="5">
    <source>
        <dbReference type="ARBA" id="ARBA00022741"/>
    </source>
</evidence>
<keyword evidence="6" id="KW-0418">Kinase</keyword>
<evidence type="ECO:0000313" key="13">
    <source>
        <dbReference type="Proteomes" id="UP000319210"/>
    </source>
</evidence>
<dbReference type="PANTHER" id="PTHR24421:SF10">
    <property type="entry name" value="NITRATE_NITRITE SENSOR PROTEIN NARQ"/>
    <property type="match status" value="1"/>
</dbReference>
<dbReference type="OrthoDB" id="5242012at2"/>
<keyword evidence="3" id="KW-0597">Phosphoprotein</keyword>
<evidence type="ECO:0000256" key="4">
    <source>
        <dbReference type="ARBA" id="ARBA00022679"/>
    </source>
</evidence>
<keyword evidence="10" id="KW-0812">Transmembrane</keyword>
<keyword evidence="10" id="KW-0472">Membrane</keyword>
<organism evidence="12 13">
    <name type="scientific">Streptomyces cacaoi</name>
    <dbReference type="NCBI Taxonomy" id="1898"/>
    <lineage>
        <taxon>Bacteria</taxon>
        <taxon>Bacillati</taxon>
        <taxon>Actinomycetota</taxon>
        <taxon>Actinomycetes</taxon>
        <taxon>Kitasatosporales</taxon>
        <taxon>Streptomycetaceae</taxon>
        <taxon>Streptomyces</taxon>
    </lineage>
</organism>
<dbReference type="PANTHER" id="PTHR24421">
    <property type="entry name" value="NITRATE/NITRITE SENSOR PROTEIN NARX-RELATED"/>
    <property type="match status" value="1"/>
</dbReference>
<dbReference type="RefSeq" id="WP_141275316.1">
    <property type="nucleotide sequence ID" value="NZ_BJMM01000007.1"/>
</dbReference>
<dbReference type="EMBL" id="BJMM01000007">
    <property type="protein sequence ID" value="GEB49483.1"/>
    <property type="molecule type" value="Genomic_DNA"/>
</dbReference>
<feature type="transmembrane region" description="Helical" evidence="10">
    <location>
        <begin position="43"/>
        <end position="69"/>
    </location>
</feature>
<protein>
    <recommendedName>
        <fullName evidence="2">histidine kinase</fullName>
        <ecNumber evidence="2">2.7.13.3</ecNumber>
    </recommendedName>
</protein>
<feature type="transmembrane region" description="Helical" evidence="10">
    <location>
        <begin position="123"/>
        <end position="148"/>
    </location>
</feature>
<keyword evidence="8" id="KW-0902">Two-component regulatory system</keyword>
<proteinExistence type="predicted"/>
<keyword evidence="7" id="KW-0067">ATP-binding</keyword>
<gene>
    <name evidence="12" type="ORF">SCA03_20340</name>
</gene>
<accession>A0A4Y3QY07</accession>
<keyword evidence="5" id="KW-0547">Nucleotide-binding</keyword>
<sequence length="413" mass="43381">MSGSAQADHHDAAPTPTPPASAAGPPAEPSGTASPWARRVPGTLLGCLTAPLGLAYLLGACTLLAPLLLWPGSRPRARGALAAGARRLAALERVRRSVFFGDTFPRHHAADDRRVLRYLAHRTYAGLLCGIVVALLAVGCVLAGVLIAGVLRGSLGPGELLTQALLGGVLLFLDIQGLNAVDSLDARLARACFGPSDRELLQLRIEELATSRAAVVQAVDTERRRIERDLHDGVQQRLVALAMLLGRARRRGEPTAAAHDDLLAQAHAEATGLLTQLREVAWRVYPSALDSLGLRDTLDEVAQRCVLPVHIAYDVPAQLPQAVRTAAYFVVSEAVTNATKHSGASAVHVHLRLHDGTLTVRVEDDGAGGADPHGSGLTGLRSRVTALDGRLDLISPAAGPTVLTAHIPCPAHP</sequence>
<evidence type="ECO:0000256" key="9">
    <source>
        <dbReference type="SAM" id="MobiDB-lite"/>
    </source>
</evidence>
<evidence type="ECO:0000256" key="3">
    <source>
        <dbReference type="ARBA" id="ARBA00022553"/>
    </source>
</evidence>
<dbReference type="InterPro" id="IPR003594">
    <property type="entry name" value="HATPase_dom"/>
</dbReference>
<evidence type="ECO:0000313" key="12">
    <source>
        <dbReference type="EMBL" id="GEB49483.1"/>
    </source>
</evidence>
<feature type="domain" description="Histidine kinase/HSP90-like ATPase" evidence="11">
    <location>
        <begin position="322"/>
        <end position="411"/>
    </location>
</feature>
<dbReference type="SUPFAM" id="SSF55874">
    <property type="entry name" value="ATPase domain of HSP90 chaperone/DNA topoisomerase II/histidine kinase"/>
    <property type="match status" value="1"/>
</dbReference>
<evidence type="ECO:0000256" key="2">
    <source>
        <dbReference type="ARBA" id="ARBA00012438"/>
    </source>
</evidence>
<comment type="catalytic activity">
    <reaction evidence="1">
        <text>ATP + protein L-histidine = ADP + protein N-phospho-L-histidine.</text>
        <dbReference type="EC" id="2.7.13.3"/>
    </reaction>
</comment>
<evidence type="ECO:0000259" key="11">
    <source>
        <dbReference type="SMART" id="SM00387"/>
    </source>
</evidence>